<protein>
    <submittedName>
        <fullName evidence="2">Uncharacterized protein</fullName>
    </submittedName>
</protein>
<feature type="compositionally biased region" description="Low complexity" evidence="1">
    <location>
        <begin position="268"/>
        <end position="304"/>
    </location>
</feature>
<gene>
    <name evidence="2" type="ORF">CANARDRAFT_26708</name>
</gene>
<feature type="region of interest" description="Disordered" evidence="1">
    <location>
        <begin position="52"/>
        <end position="95"/>
    </location>
</feature>
<sequence>MNSEDQENNRSNKFVFINSGISNLAMNYNSAHNNASFNNDSIDLTTEKTPQFEGILNGDNNHTMREDEPYDYEQHHEQQQQQQQQQQQSRKRKPDNAYGDVLNLYQRAKKTLISTTNSNDDEDQTNNLLLIPKDDRTGLQYSMSEGFLYLLKEKEQVYIATKKNYTPSKHQTSVFYFNDNWLSTYLKKDQVELFHIRYKEGDLPIRAETTSEFFNNSAPDSNPYTAITYAKCSFCPKVFRYPGKNRQERIDGNVLSHLYKHVKKKPKATSATATDAPEATDATGATSEATSEATSNADPAASAPAPAPTPAPKSKSKKSKHYQLNSDASKSEKLPIFQTPEDQLSKALLEYFVDNDLPFKMVENKAFIRFVDALLRFEIDDQTPTLDLVKRLKSRIAIAENLMNNK</sequence>
<feature type="compositionally biased region" description="Low complexity" evidence="1">
    <location>
        <begin position="79"/>
        <end position="88"/>
    </location>
</feature>
<reference evidence="3" key="1">
    <citation type="submission" date="2016-04" db="EMBL/GenBank/DDBJ databases">
        <title>Comparative genomics of biotechnologically important yeasts.</title>
        <authorList>
            <consortium name="DOE Joint Genome Institute"/>
            <person name="Riley R."/>
            <person name="Haridas S."/>
            <person name="Wolfe K.H."/>
            <person name="Lopes M.R."/>
            <person name="Hittinger C.T."/>
            <person name="Goker M."/>
            <person name="Salamov A."/>
            <person name="Wisecaver J."/>
            <person name="Long T.M."/>
            <person name="Aerts A.L."/>
            <person name="Barry K."/>
            <person name="Choi C."/>
            <person name="Clum A."/>
            <person name="Coughlan A.Y."/>
            <person name="Deshpande S."/>
            <person name="Douglass A.P."/>
            <person name="Hanson S.J."/>
            <person name="Klenk H.-P."/>
            <person name="Labutti K."/>
            <person name="Lapidus A."/>
            <person name="Lindquist E."/>
            <person name="Lipzen A."/>
            <person name="Meier-Kolthoff J.P."/>
            <person name="Ohm R.A."/>
            <person name="Otillar R.P."/>
            <person name="Pangilinan J."/>
            <person name="Peng Y."/>
            <person name="Rokas A."/>
            <person name="Rosa C.A."/>
            <person name="Scheuner C."/>
            <person name="Sibirny A.A."/>
            <person name="Slot J.C."/>
            <person name="Stielow J.B."/>
            <person name="Sun H."/>
            <person name="Kurtzman C.P."/>
            <person name="Blackwell M."/>
            <person name="Grigoriev I.V."/>
            <person name="Jeffries T.W."/>
        </authorList>
    </citation>
    <scope>NUCLEOTIDE SEQUENCE [LARGE SCALE GENOMIC DNA]</scope>
    <source>
        <strain evidence="3">NRRL YB-2248</strain>
    </source>
</reference>
<proteinExistence type="predicted"/>
<organism evidence="2 3">
    <name type="scientific">[Candida] arabinofermentans NRRL YB-2248</name>
    <dbReference type="NCBI Taxonomy" id="983967"/>
    <lineage>
        <taxon>Eukaryota</taxon>
        <taxon>Fungi</taxon>
        <taxon>Dikarya</taxon>
        <taxon>Ascomycota</taxon>
        <taxon>Saccharomycotina</taxon>
        <taxon>Pichiomycetes</taxon>
        <taxon>Pichiales</taxon>
        <taxon>Pichiaceae</taxon>
        <taxon>Ogataea</taxon>
        <taxon>Ogataea/Candida clade</taxon>
    </lineage>
</organism>
<accession>A0A1E4T6B6</accession>
<feature type="region of interest" description="Disordered" evidence="1">
    <location>
        <begin position="266"/>
        <end position="334"/>
    </location>
</feature>
<evidence type="ECO:0000313" key="2">
    <source>
        <dbReference type="EMBL" id="ODV87296.1"/>
    </source>
</evidence>
<name>A0A1E4T6B6_9ASCO</name>
<dbReference type="AlphaFoldDB" id="A0A1E4T6B6"/>
<evidence type="ECO:0000256" key="1">
    <source>
        <dbReference type="SAM" id="MobiDB-lite"/>
    </source>
</evidence>
<dbReference type="EMBL" id="KV453848">
    <property type="protein sequence ID" value="ODV87296.1"/>
    <property type="molecule type" value="Genomic_DNA"/>
</dbReference>
<dbReference type="Proteomes" id="UP000094801">
    <property type="component" value="Unassembled WGS sequence"/>
</dbReference>
<evidence type="ECO:0000313" key="3">
    <source>
        <dbReference type="Proteomes" id="UP000094801"/>
    </source>
</evidence>
<feature type="compositionally biased region" description="Basic and acidic residues" evidence="1">
    <location>
        <begin position="62"/>
        <end position="78"/>
    </location>
</feature>
<keyword evidence="3" id="KW-1185">Reference proteome</keyword>